<dbReference type="SUPFAM" id="SSF109854">
    <property type="entry name" value="DinB/YfiT-like putative metalloenzymes"/>
    <property type="match status" value="1"/>
</dbReference>
<protein>
    <submittedName>
        <fullName evidence="2">DinB superfamily protein</fullName>
    </submittedName>
</protein>
<reference evidence="3" key="1">
    <citation type="submission" date="2017-06" db="EMBL/GenBank/DDBJ databases">
        <authorList>
            <person name="Varghese N."/>
            <person name="Submissions S."/>
        </authorList>
    </citation>
    <scope>NUCLEOTIDE SEQUENCE [LARGE SCALE GENOMIC DNA]</scope>
    <source>
        <strain evidence="3">DSM 28041</strain>
    </source>
</reference>
<dbReference type="InterPro" id="IPR034660">
    <property type="entry name" value="DinB/YfiT-like"/>
</dbReference>
<name>A0A238XYL0_9BACT</name>
<evidence type="ECO:0000313" key="3">
    <source>
        <dbReference type="Proteomes" id="UP000198310"/>
    </source>
</evidence>
<dbReference type="InterPro" id="IPR024775">
    <property type="entry name" value="DinB-like"/>
</dbReference>
<gene>
    <name evidence="2" type="ORF">SAMN06269173_104469</name>
</gene>
<proteinExistence type="predicted"/>
<dbReference type="AlphaFoldDB" id="A0A238XYL0"/>
<accession>A0A238XYL0</accession>
<dbReference type="Pfam" id="PF12867">
    <property type="entry name" value="DinB_2"/>
    <property type="match status" value="1"/>
</dbReference>
<sequence length="125" mass="14580">MELEYTPAPGKWSRKETLGHLIDSATNNHLRFVQSQTMPEPLLVVPYPQEQWVRLSRYQHTPSADLLHLWQLYNQQLARLLENLPAAAASHRCEFDNGYGVSLQWLAEDYAVHMEHHIQHILSRV</sequence>
<dbReference type="Proteomes" id="UP000198310">
    <property type="component" value="Unassembled WGS sequence"/>
</dbReference>
<feature type="domain" description="DinB-like" evidence="1">
    <location>
        <begin position="2"/>
        <end position="121"/>
    </location>
</feature>
<evidence type="ECO:0000313" key="2">
    <source>
        <dbReference type="EMBL" id="SNR63513.1"/>
    </source>
</evidence>
<organism evidence="2 3">
    <name type="scientific">Hymenobacter mucosus</name>
    <dbReference type="NCBI Taxonomy" id="1411120"/>
    <lineage>
        <taxon>Bacteria</taxon>
        <taxon>Pseudomonadati</taxon>
        <taxon>Bacteroidota</taxon>
        <taxon>Cytophagia</taxon>
        <taxon>Cytophagales</taxon>
        <taxon>Hymenobacteraceae</taxon>
        <taxon>Hymenobacter</taxon>
    </lineage>
</organism>
<keyword evidence="3" id="KW-1185">Reference proteome</keyword>
<evidence type="ECO:0000259" key="1">
    <source>
        <dbReference type="Pfam" id="PF12867"/>
    </source>
</evidence>
<dbReference type="EMBL" id="FZNS01000004">
    <property type="protein sequence ID" value="SNR63513.1"/>
    <property type="molecule type" value="Genomic_DNA"/>
</dbReference>
<dbReference type="Gene3D" id="1.20.120.450">
    <property type="entry name" value="dinb family like domain"/>
    <property type="match status" value="1"/>
</dbReference>